<reference evidence="9 10" key="1">
    <citation type="submission" date="2018-06" db="EMBL/GenBank/DDBJ databases">
        <title>Streptacidiphilus pinicola sp. nov., isolated from pine grove soil.</title>
        <authorList>
            <person name="Roh S.G."/>
            <person name="Park S."/>
            <person name="Kim M.-K."/>
            <person name="Yun B.-R."/>
            <person name="Park J."/>
            <person name="Kim M.J."/>
            <person name="Kim Y.S."/>
            <person name="Kim S.B."/>
        </authorList>
    </citation>
    <scope>NUCLEOTIDE SEQUENCE [LARGE SCALE GENOMIC DNA]</scope>
    <source>
        <strain evidence="9 10">MMS16-CNU450</strain>
    </source>
</reference>
<dbReference type="PANTHER" id="PTHR30193">
    <property type="entry name" value="ABC TRANSPORTER PERMEASE PROTEIN"/>
    <property type="match status" value="1"/>
</dbReference>
<evidence type="ECO:0000256" key="4">
    <source>
        <dbReference type="ARBA" id="ARBA00022692"/>
    </source>
</evidence>
<keyword evidence="4 7" id="KW-0812">Transmembrane</keyword>
<dbReference type="GO" id="GO:0005886">
    <property type="term" value="C:plasma membrane"/>
    <property type="evidence" value="ECO:0007669"/>
    <property type="project" value="UniProtKB-SubCell"/>
</dbReference>
<keyword evidence="5 7" id="KW-1133">Transmembrane helix</keyword>
<protein>
    <submittedName>
        <fullName evidence="9">Sugar ABC transporter permease</fullName>
    </submittedName>
</protein>
<keyword evidence="2 7" id="KW-0813">Transport</keyword>
<dbReference type="Gene3D" id="1.10.3720.10">
    <property type="entry name" value="MetI-like"/>
    <property type="match status" value="1"/>
</dbReference>
<dbReference type="InterPro" id="IPR035906">
    <property type="entry name" value="MetI-like_sf"/>
</dbReference>
<dbReference type="Pfam" id="PF00528">
    <property type="entry name" value="BPD_transp_1"/>
    <property type="match status" value="1"/>
</dbReference>
<evidence type="ECO:0000256" key="2">
    <source>
        <dbReference type="ARBA" id="ARBA00022448"/>
    </source>
</evidence>
<dbReference type="GO" id="GO:0055085">
    <property type="term" value="P:transmembrane transport"/>
    <property type="evidence" value="ECO:0007669"/>
    <property type="project" value="InterPro"/>
</dbReference>
<feature type="transmembrane region" description="Helical" evidence="7">
    <location>
        <begin position="283"/>
        <end position="306"/>
    </location>
</feature>
<evidence type="ECO:0000256" key="5">
    <source>
        <dbReference type="ARBA" id="ARBA00022989"/>
    </source>
</evidence>
<evidence type="ECO:0000256" key="1">
    <source>
        <dbReference type="ARBA" id="ARBA00004651"/>
    </source>
</evidence>
<feature type="domain" description="ABC transmembrane type-1" evidence="8">
    <location>
        <begin position="91"/>
        <end position="306"/>
    </location>
</feature>
<evidence type="ECO:0000259" key="8">
    <source>
        <dbReference type="PROSITE" id="PS50928"/>
    </source>
</evidence>
<dbReference type="SUPFAM" id="SSF161098">
    <property type="entry name" value="MetI-like"/>
    <property type="match status" value="1"/>
</dbReference>
<name>A0A2X0KKJ0_9ACTN</name>
<evidence type="ECO:0000256" key="7">
    <source>
        <dbReference type="RuleBase" id="RU363032"/>
    </source>
</evidence>
<sequence length="313" mass="33899">MTLLHTQAPVAPAAAPLRRGRLRRGGPARTSPLILAFVLVPLLVESVSVFWPAIQGVYISLTNWNGVDAPSFAGLGNYSRMLHDPVFLKALGNTAIWLLLFGGLSAAGGLGCAMFLQRERRGIAVYRAVLFLPVVFSLTATALMWQTLYQPTGMANGLLSAIGLGGWQHAWLANPNTALYAQILPALWREIGYVMVLYLAGLKGIDPALYEAAKMDGASAWQQFRHVTLPQLRGVNAVVVSVIIIDSLRSFDVVWSLTQGGPFNSSQLLSTYMYQTAFVNTDFGYGCALAVAIFVLAFGVIVSYLVRAFKESD</sequence>
<dbReference type="OrthoDB" id="34224at2"/>
<feature type="transmembrane region" description="Helical" evidence="7">
    <location>
        <begin position="95"/>
        <end position="116"/>
    </location>
</feature>
<feature type="transmembrane region" description="Helical" evidence="7">
    <location>
        <begin position="128"/>
        <end position="148"/>
    </location>
</feature>
<dbReference type="InterPro" id="IPR051393">
    <property type="entry name" value="ABC_transporter_permease"/>
</dbReference>
<comment type="similarity">
    <text evidence="7">Belongs to the binding-protein-dependent transport system permease family.</text>
</comment>
<keyword evidence="3" id="KW-1003">Cell membrane</keyword>
<keyword evidence="10" id="KW-1185">Reference proteome</keyword>
<comment type="subcellular location">
    <subcellularLocation>
        <location evidence="1 7">Cell membrane</location>
        <topology evidence="1 7">Multi-pass membrane protein</topology>
    </subcellularLocation>
</comment>
<gene>
    <name evidence="9" type="ORF">DN069_02480</name>
</gene>
<feature type="transmembrane region" description="Helical" evidence="7">
    <location>
        <begin position="33"/>
        <end position="54"/>
    </location>
</feature>
<proteinExistence type="inferred from homology"/>
<dbReference type="PANTHER" id="PTHR30193:SF37">
    <property type="entry name" value="INNER MEMBRANE ABC TRANSPORTER PERMEASE PROTEIN YCJO"/>
    <property type="match status" value="1"/>
</dbReference>
<evidence type="ECO:0000256" key="3">
    <source>
        <dbReference type="ARBA" id="ARBA00022475"/>
    </source>
</evidence>
<evidence type="ECO:0000313" key="10">
    <source>
        <dbReference type="Proteomes" id="UP000248889"/>
    </source>
</evidence>
<dbReference type="EMBL" id="QKYN01000009">
    <property type="protein sequence ID" value="RAG87210.1"/>
    <property type="molecule type" value="Genomic_DNA"/>
</dbReference>
<dbReference type="CDD" id="cd06261">
    <property type="entry name" value="TM_PBP2"/>
    <property type="match status" value="1"/>
</dbReference>
<dbReference type="AlphaFoldDB" id="A0A2X0KKJ0"/>
<comment type="caution">
    <text evidence="9">The sequence shown here is derived from an EMBL/GenBank/DDBJ whole genome shotgun (WGS) entry which is preliminary data.</text>
</comment>
<keyword evidence="6 7" id="KW-0472">Membrane</keyword>
<dbReference type="PROSITE" id="PS50928">
    <property type="entry name" value="ABC_TM1"/>
    <property type="match status" value="1"/>
</dbReference>
<accession>A0A2X0KKJ0</accession>
<dbReference type="RefSeq" id="WP_111499076.1">
    <property type="nucleotide sequence ID" value="NZ_QKYN01000009.1"/>
</dbReference>
<organism evidence="9 10">
    <name type="scientific">Streptacidiphilus pinicola</name>
    <dbReference type="NCBI Taxonomy" id="2219663"/>
    <lineage>
        <taxon>Bacteria</taxon>
        <taxon>Bacillati</taxon>
        <taxon>Actinomycetota</taxon>
        <taxon>Actinomycetes</taxon>
        <taxon>Kitasatosporales</taxon>
        <taxon>Streptomycetaceae</taxon>
        <taxon>Streptacidiphilus</taxon>
    </lineage>
</organism>
<evidence type="ECO:0000256" key="6">
    <source>
        <dbReference type="ARBA" id="ARBA00023136"/>
    </source>
</evidence>
<dbReference type="InterPro" id="IPR000515">
    <property type="entry name" value="MetI-like"/>
</dbReference>
<evidence type="ECO:0000313" key="9">
    <source>
        <dbReference type="EMBL" id="RAG87210.1"/>
    </source>
</evidence>
<dbReference type="Proteomes" id="UP000248889">
    <property type="component" value="Unassembled WGS sequence"/>
</dbReference>